<evidence type="ECO:0000256" key="1">
    <source>
        <dbReference type="SAM" id="MobiDB-lite"/>
    </source>
</evidence>
<proteinExistence type="predicted"/>
<dbReference type="CDD" id="cd19757">
    <property type="entry name" value="Bbox1"/>
    <property type="match status" value="1"/>
</dbReference>
<protein>
    <submittedName>
        <fullName evidence="2">Uncharacterized protein</fullName>
    </submittedName>
</protein>
<organism evidence="2 3">
    <name type="scientific">Mycena albidolilacea</name>
    <dbReference type="NCBI Taxonomy" id="1033008"/>
    <lineage>
        <taxon>Eukaryota</taxon>
        <taxon>Fungi</taxon>
        <taxon>Dikarya</taxon>
        <taxon>Basidiomycota</taxon>
        <taxon>Agaricomycotina</taxon>
        <taxon>Agaricomycetes</taxon>
        <taxon>Agaricomycetidae</taxon>
        <taxon>Agaricales</taxon>
        <taxon>Marasmiineae</taxon>
        <taxon>Mycenaceae</taxon>
        <taxon>Mycena</taxon>
    </lineage>
</organism>
<name>A0AAD7A7J3_9AGAR</name>
<dbReference type="EMBL" id="JARIHO010000013">
    <property type="protein sequence ID" value="KAJ7351331.1"/>
    <property type="molecule type" value="Genomic_DNA"/>
</dbReference>
<accession>A0AAD7A7J3</accession>
<comment type="caution">
    <text evidence="2">The sequence shown here is derived from an EMBL/GenBank/DDBJ whole genome shotgun (WGS) entry which is preliminary data.</text>
</comment>
<feature type="region of interest" description="Disordered" evidence="1">
    <location>
        <begin position="204"/>
        <end position="233"/>
    </location>
</feature>
<evidence type="ECO:0000313" key="3">
    <source>
        <dbReference type="Proteomes" id="UP001218218"/>
    </source>
</evidence>
<feature type="compositionally biased region" description="Basic and acidic residues" evidence="1">
    <location>
        <begin position="80"/>
        <end position="90"/>
    </location>
</feature>
<dbReference type="AlphaFoldDB" id="A0AAD7A7J3"/>
<reference evidence="2" key="1">
    <citation type="submission" date="2023-03" db="EMBL/GenBank/DDBJ databases">
        <title>Massive genome expansion in bonnet fungi (Mycena s.s.) driven by repeated elements and novel gene families across ecological guilds.</title>
        <authorList>
            <consortium name="Lawrence Berkeley National Laboratory"/>
            <person name="Harder C.B."/>
            <person name="Miyauchi S."/>
            <person name="Viragh M."/>
            <person name="Kuo A."/>
            <person name="Thoen E."/>
            <person name="Andreopoulos B."/>
            <person name="Lu D."/>
            <person name="Skrede I."/>
            <person name="Drula E."/>
            <person name="Henrissat B."/>
            <person name="Morin E."/>
            <person name="Kohler A."/>
            <person name="Barry K."/>
            <person name="LaButti K."/>
            <person name="Morin E."/>
            <person name="Salamov A."/>
            <person name="Lipzen A."/>
            <person name="Mereny Z."/>
            <person name="Hegedus B."/>
            <person name="Baldrian P."/>
            <person name="Stursova M."/>
            <person name="Weitz H."/>
            <person name="Taylor A."/>
            <person name="Grigoriev I.V."/>
            <person name="Nagy L.G."/>
            <person name="Martin F."/>
            <person name="Kauserud H."/>
        </authorList>
    </citation>
    <scope>NUCLEOTIDE SEQUENCE</scope>
    <source>
        <strain evidence="2">CBHHK002</strain>
    </source>
</reference>
<dbReference type="Proteomes" id="UP001218218">
    <property type="component" value="Unassembled WGS sequence"/>
</dbReference>
<feature type="region of interest" description="Disordered" evidence="1">
    <location>
        <begin position="479"/>
        <end position="525"/>
    </location>
</feature>
<feature type="region of interest" description="Disordered" evidence="1">
    <location>
        <begin position="77"/>
        <end position="101"/>
    </location>
</feature>
<sequence length="525" mass="57752">MYQPNQALDRKDRTMQNIRYAKIGTQDREHTAKPPNNGSYIPARLECQGTIVTAHRGLYFQRCPRCQYFQWVDPPSVQEPKGDAFPRDPTIRSPSPASPQIDLSLFAEPTEQLPAYSDSLVDAAPAGPSPSLPGTAAKRMCNRCSQRQATAKNCSYSFCKQCCQANNKGCAYAPHRVSTPTNAANGNPSALSRPPAVVPLPSTFSTPTTSTSASTLALDGPATPTSTLPPKIYSKPMDPAWEAQYKVGLADDEHPDLLREQDLPSLPYFNLSKSLNLLRKMKLAADDEIGLYDFAMGLWRREDVDTTFRIAPGQALLVRRAGVVRCASFDRILAAHAPARKSGKLAGIPSSKRPHTLIDLTRSPPSSPSSPQFRSRSPSVEVVVKPELMADSIFIKPEPMIGGIDTGDSLWVRGRVLVPTGFGSWPAGIYARDMAWAFAKISIGRKADSDVESRFRSVFPGVEYVKPTYQRQLQHWRASTQAERDAASNMPRDSTGLWNTWRQASSGQQKFDEKQGSKGKGSKRR</sequence>
<gene>
    <name evidence="2" type="ORF">DFH08DRAFT_992712</name>
</gene>
<feature type="compositionally biased region" description="Low complexity" evidence="1">
    <location>
        <begin position="204"/>
        <end position="218"/>
    </location>
</feature>
<feature type="compositionally biased region" description="Polar residues" evidence="1">
    <location>
        <begin position="496"/>
        <end position="509"/>
    </location>
</feature>
<evidence type="ECO:0000313" key="2">
    <source>
        <dbReference type="EMBL" id="KAJ7351331.1"/>
    </source>
</evidence>
<keyword evidence="3" id="KW-1185">Reference proteome</keyword>
<feature type="region of interest" description="Disordered" evidence="1">
    <location>
        <begin position="343"/>
        <end position="377"/>
    </location>
</feature>